<dbReference type="Proteomes" id="UP000054538">
    <property type="component" value="Unassembled WGS sequence"/>
</dbReference>
<protein>
    <submittedName>
        <fullName evidence="1">Uncharacterized protein</fullName>
    </submittedName>
</protein>
<accession>A0A0D0DF95</accession>
<dbReference type="AlphaFoldDB" id="A0A0D0DF95"/>
<dbReference type="InParanoid" id="A0A0D0DF95"/>
<proteinExistence type="predicted"/>
<reference evidence="2" key="2">
    <citation type="submission" date="2015-01" db="EMBL/GenBank/DDBJ databases">
        <title>Evolutionary Origins and Diversification of the Mycorrhizal Mutualists.</title>
        <authorList>
            <consortium name="DOE Joint Genome Institute"/>
            <consortium name="Mycorrhizal Genomics Consortium"/>
            <person name="Kohler A."/>
            <person name="Kuo A."/>
            <person name="Nagy L.G."/>
            <person name="Floudas D."/>
            <person name="Copeland A."/>
            <person name="Barry K.W."/>
            <person name="Cichocki N."/>
            <person name="Veneault-Fourrey C."/>
            <person name="LaButti K."/>
            <person name="Lindquist E.A."/>
            <person name="Lipzen A."/>
            <person name="Lundell T."/>
            <person name="Morin E."/>
            <person name="Murat C."/>
            <person name="Riley R."/>
            <person name="Ohm R."/>
            <person name="Sun H."/>
            <person name="Tunlid A."/>
            <person name="Henrissat B."/>
            <person name="Grigoriev I.V."/>
            <person name="Hibbett D.S."/>
            <person name="Martin F."/>
        </authorList>
    </citation>
    <scope>NUCLEOTIDE SEQUENCE [LARGE SCALE GENOMIC DNA]</scope>
    <source>
        <strain evidence="2">Ve08.2h10</strain>
    </source>
</reference>
<evidence type="ECO:0000313" key="1">
    <source>
        <dbReference type="EMBL" id="KIK96322.1"/>
    </source>
</evidence>
<dbReference type="HOGENOM" id="CLU_2923297_0_0_1"/>
<dbReference type="EMBL" id="KN824992">
    <property type="protein sequence ID" value="KIK96322.1"/>
    <property type="molecule type" value="Genomic_DNA"/>
</dbReference>
<sequence length="61" mass="6614">MAVKLPSPTMMYYSLAPPARVDANIPENIWGNSALAVLWSKFARFKLGWHGGLVIVAVSLG</sequence>
<reference evidence="1 2" key="1">
    <citation type="submission" date="2014-04" db="EMBL/GenBank/DDBJ databases">
        <authorList>
            <consortium name="DOE Joint Genome Institute"/>
            <person name="Kuo A."/>
            <person name="Kohler A."/>
            <person name="Jargeat P."/>
            <person name="Nagy L.G."/>
            <person name="Floudas D."/>
            <person name="Copeland A."/>
            <person name="Barry K.W."/>
            <person name="Cichocki N."/>
            <person name="Veneault-Fourrey C."/>
            <person name="LaButti K."/>
            <person name="Lindquist E.A."/>
            <person name="Lipzen A."/>
            <person name="Lundell T."/>
            <person name="Morin E."/>
            <person name="Murat C."/>
            <person name="Sun H."/>
            <person name="Tunlid A."/>
            <person name="Henrissat B."/>
            <person name="Grigoriev I.V."/>
            <person name="Hibbett D.S."/>
            <person name="Martin F."/>
            <person name="Nordberg H.P."/>
            <person name="Cantor M.N."/>
            <person name="Hua S.X."/>
        </authorList>
    </citation>
    <scope>NUCLEOTIDE SEQUENCE [LARGE SCALE GENOMIC DNA]</scope>
    <source>
        <strain evidence="1 2">Ve08.2h10</strain>
    </source>
</reference>
<keyword evidence="2" id="KW-1185">Reference proteome</keyword>
<name>A0A0D0DF95_9AGAM</name>
<gene>
    <name evidence="1" type="ORF">PAXRUDRAFT_826084</name>
</gene>
<evidence type="ECO:0000313" key="2">
    <source>
        <dbReference type="Proteomes" id="UP000054538"/>
    </source>
</evidence>
<organism evidence="1 2">
    <name type="scientific">Paxillus rubicundulus Ve08.2h10</name>
    <dbReference type="NCBI Taxonomy" id="930991"/>
    <lineage>
        <taxon>Eukaryota</taxon>
        <taxon>Fungi</taxon>
        <taxon>Dikarya</taxon>
        <taxon>Basidiomycota</taxon>
        <taxon>Agaricomycotina</taxon>
        <taxon>Agaricomycetes</taxon>
        <taxon>Agaricomycetidae</taxon>
        <taxon>Boletales</taxon>
        <taxon>Paxilineae</taxon>
        <taxon>Paxillaceae</taxon>
        <taxon>Paxillus</taxon>
    </lineage>
</organism>